<organism evidence="2 3">
    <name type="scientific">Portunus trituberculatus</name>
    <name type="common">Swimming crab</name>
    <name type="synonym">Neptunus trituberculatus</name>
    <dbReference type="NCBI Taxonomy" id="210409"/>
    <lineage>
        <taxon>Eukaryota</taxon>
        <taxon>Metazoa</taxon>
        <taxon>Ecdysozoa</taxon>
        <taxon>Arthropoda</taxon>
        <taxon>Crustacea</taxon>
        <taxon>Multicrustacea</taxon>
        <taxon>Malacostraca</taxon>
        <taxon>Eumalacostraca</taxon>
        <taxon>Eucarida</taxon>
        <taxon>Decapoda</taxon>
        <taxon>Pleocyemata</taxon>
        <taxon>Brachyura</taxon>
        <taxon>Eubrachyura</taxon>
        <taxon>Portunoidea</taxon>
        <taxon>Portunidae</taxon>
        <taxon>Portuninae</taxon>
        <taxon>Portunus</taxon>
    </lineage>
</organism>
<proteinExistence type="predicted"/>
<feature type="compositionally biased region" description="Low complexity" evidence="1">
    <location>
        <begin position="74"/>
        <end position="91"/>
    </location>
</feature>
<name>A0A5B7DSY0_PORTR</name>
<accession>A0A5B7DSY0</accession>
<feature type="region of interest" description="Disordered" evidence="1">
    <location>
        <begin position="38"/>
        <end position="91"/>
    </location>
</feature>
<reference evidence="2 3" key="1">
    <citation type="submission" date="2019-05" db="EMBL/GenBank/DDBJ databases">
        <title>Another draft genome of Portunus trituberculatus and its Hox gene families provides insights of decapod evolution.</title>
        <authorList>
            <person name="Jeong J.-H."/>
            <person name="Song I."/>
            <person name="Kim S."/>
            <person name="Choi T."/>
            <person name="Kim D."/>
            <person name="Ryu S."/>
            <person name="Kim W."/>
        </authorList>
    </citation>
    <scope>NUCLEOTIDE SEQUENCE [LARGE SCALE GENOMIC DNA]</scope>
    <source>
        <tissue evidence="2">Muscle</tissue>
    </source>
</reference>
<protein>
    <submittedName>
        <fullName evidence="2">Uncharacterized protein</fullName>
    </submittedName>
</protein>
<keyword evidence="3" id="KW-1185">Reference proteome</keyword>
<evidence type="ECO:0000256" key="1">
    <source>
        <dbReference type="SAM" id="MobiDB-lite"/>
    </source>
</evidence>
<dbReference type="AlphaFoldDB" id="A0A5B7DSY0"/>
<evidence type="ECO:0000313" key="2">
    <source>
        <dbReference type="EMBL" id="MPC24530.1"/>
    </source>
</evidence>
<gene>
    <name evidence="2" type="ORF">E2C01_017613</name>
</gene>
<comment type="caution">
    <text evidence="2">The sequence shown here is derived from an EMBL/GenBank/DDBJ whole genome shotgun (WGS) entry which is preliminary data.</text>
</comment>
<dbReference type="EMBL" id="VSRR010001341">
    <property type="protein sequence ID" value="MPC24530.1"/>
    <property type="molecule type" value="Genomic_DNA"/>
</dbReference>
<evidence type="ECO:0000313" key="3">
    <source>
        <dbReference type="Proteomes" id="UP000324222"/>
    </source>
</evidence>
<sequence>MAVRAAAFTEIKGKIYNDGCVRRALNKAREECEYEGTYFSPRSKSCPAAPCRTHPKHHPAKPRMTPTPRPPCPASLFSTLSTRRSLPGNEG</sequence>
<dbReference type="Proteomes" id="UP000324222">
    <property type="component" value="Unassembled WGS sequence"/>
</dbReference>